<dbReference type="InterPro" id="IPR010296">
    <property type="entry name" value="DUF899_thioredox"/>
</dbReference>
<gene>
    <name evidence="1" type="ORF">GCM10017786_11410</name>
</gene>
<dbReference type="Proteomes" id="UP000605897">
    <property type="component" value="Unassembled WGS sequence"/>
</dbReference>
<organism evidence="1 2">
    <name type="scientific">Amycolatopsis deserti</name>
    <dbReference type="NCBI Taxonomy" id="185696"/>
    <lineage>
        <taxon>Bacteria</taxon>
        <taxon>Bacillati</taxon>
        <taxon>Actinomycetota</taxon>
        <taxon>Actinomycetes</taxon>
        <taxon>Pseudonocardiales</taxon>
        <taxon>Pseudonocardiaceae</taxon>
        <taxon>Amycolatopsis</taxon>
    </lineage>
</organism>
<reference evidence="2" key="1">
    <citation type="journal article" date="2019" name="Int. J. Syst. Evol. Microbiol.">
        <title>The Global Catalogue of Microorganisms (GCM) 10K type strain sequencing project: providing services to taxonomists for standard genome sequencing and annotation.</title>
        <authorList>
            <consortium name="The Broad Institute Genomics Platform"/>
            <consortium name="The Broad Institute Genome Sequencing Center for Infectious Disease"/>
            <person name="Wu L."/>
            <person name="Ma J."/>
        </authorList>
    </citation>
    <scope>NUCLEOTIDE SEQUENCE [LARGE SCALE GENOMIC DNA]</scope>
    <source>
        <strain evidence="2">CGMCC 4.7677</strain>
    </source>
</reference>
<dbReference type="Pfam" id="PF05988">
    <property type="entry name" value="DUF899"/>
    <property type="match status" value="1"/>
</dbReference>
<sequence length="59" mass="6759">MVEKELTRRRELAMVEITEPSTFQGPDGPASLLDVFEGRPQLAIGQFMFAPEWDEDRGY</sequence>
<evidence type="ECO:0000313" key="2">
    <source>
        <dbReference type="Proteomes" id="UP000605897"/>
    </source>
</evidence>
<comment type="caution">
    <text evidence="1">The sequence shown here is derived from an EMBL/GenBank/DDBJ whole genome shotgun (WGS) entry which is preliminary data.</text>
</comment>
<name>A0ABQ3IG22_9PSEU</name>
<proteinExistence type="predicted"/>
<dbReference type="EMBL" id="BNAU01000001">
    <property type="protein sequence ID" value="GHE82328.1"/>
    <property type="molecule type" value="Genomic_DNA"/>
</dbReference>
<evidence type="ECO:0000313" key="1">
    <source>
        <dbReference type="EMBL" id="GHE82328.1"/>
    </source>
</evidence>
<accession>A0ABQ3IG22</accession>
<protein>
    <submittedName>
        <fullName evidence="1">Uncharacterized protein</fullName>
    </submittedName>
</protein>
<keyword evidence="2" id="KW-1185">Reference proteome</keyword>